<dbReference type="AlphaFoldDB" id="A0A1M4T5D4"/>
<dbReference type="RefSeq" id="WP_073191551.1">
    <property type="nucleotide sequence ID" value="NZ_FQTW01000001.1"/>
</dbReference>
<proteinExistence type="predicted"/>
<dbReference type="PANTHER" id="PTHR38471:SF2">
    <property type="entry name" value="FOUR HELIX BUNDLE PROTEIN"/>
    <property type="match status" value="1"/>
</dbReference>
<dbReference type="InterPro" id="IPR036583">
    <property type="entry name" value="23S_rRNA_IVS_sf"/>
</dbReference>
<dbReference type="STRING" id="1155689.SAMN05444278_101499"/>
<dbReference type="InterPro" id="IPR012657">
    <property type="entry name" value="23S_rRNA-intervening_sequence"/>
</dbReference>
<organism evidence="1 2">
    <name type="scientific">Psychroflexus salarius</name>
    <dbReference type="NCBI Taxonomy" id="1155689"/>
    <lineage>
        <taxon>Bacteria</taxon>
        <taxon>Pseudomonadati</taxon>
        <taxon>Bacteroidota</taxon>
        <taxon>Flavobacteriia</taxon>
        <taxon>Flavobacteriales</taxon>
        <taxon>Flavobacteriaceae</taxon>
        <taxon>Psychroflexus</taxon>
    </lineage>
</organism>
<keyword evidence="2" id="KW-1185">Reference proteome</keyword>
<sequence>MHNYKELKIWKKSMDLVENIFQLIANFPDSEKYGLIYQIKRSAISVPSNIAEGAGRNSNKDFSRFLSISKGSLNELNTQLIISYRLNFIDSKVLDQLDDTINEIHKMIYKFNQSLDFK</sequence>
<dbReference type="EMBL" id="FQTW01000001">
    <property type="protein sequence ID" value="SHE39621.1"/>
    <property type="molecule type" value="Genomic_DNA"/>
</dbReference>
<dbReference type="Pfam" id="PF05635">
    <property type="entry name" value="23S_rRNA_IVP"/>
    <property type="match status" value="1"/>
</dbReference>
<dbReference type="SUPFAM" id="SSF158446">
    <property type="entry name" value="IVS-encoded protein-like"/>
    <property type="match status" value="1"/>
</dbReference>
<accession>A0A1M4T5D4</accession>
<dbReference type="Gene3D" id="1.20.1440.60">
    <property type="entry name" value="23S rRNA-intervening sequence"/>
    <property type="match status" value="1"/>
</dbReference>
<gene>
    <name evidence="1" type="ORF">SAMN05444278_101499</name>
</gene>
<dbReference type="OrthoDB" id="9811959at2"/>
<evidence type="ECO:0000313" key="1">
    <source>
        <dbReference type="EMBL" id="SHE39621.1"/>
    </source>
</evidence>
<protein>
    <submittedName>
        <fullName evidence="1">Four helix bundle protein</fullName>
    </submittedName>
</protein>
<name>A0A1M4T5D4_9FLAO</name>
<dbReference type="Proteomes" id="UP000184462">
    <property type="component" value="Unassembled WGS sequence"/>
</dbReference>
<evidence type="ECO:0000313" key="2">
    <source>
        <dbReference type="Proteomes" id="UP000184462"/>
    </source>
</evidence>
<reference evidence="1 2" key="1">
    <citation type="submission" date="2016-11" db="EMBL/GenBank/DDBJ databases">
        <authorList>
            <person name="Jaros S."/>
            <person name="Januszkiewicz K."/>
            <person name="Wedrychowicz H."/>
        </authorList>
    </citation>
    <scope>NUCLEOTIDE SEQUENCE [LARGE SCALE GENOMIC DNA]</scope>
    <source>
        <strain evidence="1 2">DSM 25661</strain>
    </source>
</reference>
<dbReference type="NCBIfam" id="TIGR02436">
    <property type="entry name" value="four helix bundle protein"/>
    <property type="match status" value="1"/>
</dbReference>
<dbReference type="CDD" id="cd16377">
    <property type="entry name" value="23S_rRNA_IVP_like"/>
    <property type="match status" value="1"/>
</dbReference>
<dbReference type="PANTHER" id="PTHR38471">
    <property type="entry name" value="FOUR HELIX BUNDLE PROTEIN"/>
    <property type="match status" value="1"/>
</dbReference>